<dbReference type="EMBL" id="JABWUV010000037">
    <property type="protein sequence ID" value="KAF6271116.1"/>
    <property type="molecule type" value="Genomic_DNA"/>
</dbReference>
<accession>A0A7J7R4M5</accession>
<feature type="compositionally biased region" description="Acidic residues" evidence="1">
    <location>
        <begin position="221"/>
        <end position="239"/>
    </location>
</feature>
<name>A0A7J7R4M5_MYOMY</name>
<comment type="caution">
    <text evidence="2">The sequence shown here is derived from an EMBL/GenBank/DDBJ whole genome shotgun (WGS) entry which is preliminary data.</text>
</comment>
<dbReference type="AlphaFoldDB" id="A0A7J7R4M5"/>
<keyword evidence="3" id="KW-1185">Reference proteome</keyword>
<protein>
    <submittedName>
        <fullName evidence="2">Uncharacterized protein</fullName>
    </submittedName>
</protein>
<sequence length="528" mass="56022">MCGANKRAEPPALQHHEPEKRSAPCPLWLLRIRLSARDRTSLLPCEAGSCSLQSLLLRSSSRERRSASPQTSPPHGRGHSGSSPISGCRWMSPRVGCVCPGAQACPVPVAPSPQPPASPTTPGDFLLMPLWPRGSVRPHLRRSSSPSFLASDCQPLCPAPGLSPRAPPSPGALQHLLERLPELWASESIDERVHDGVADDKGQEEVEVPEDAVAGGVLRTEDDEQEVQEEGAPAEEEDAQQGGESGSPFEAEALGGRALPLVQPGDATGVLARLHQHADVQHRHERQQGHKEADQTEQDGRVVVVGDEEGAGDDAGHPDARDGPPHPGQRHDAVVAQRIEDGDVPVHGDGGQEAEAGHHGATDEHVQDVIQLLHRGGLGRQRARLQQQHNGCAQHVAHAHQQVRYGQAADEEVHGRVQVAVLGDGGHHQHVLHQAHQPQAEEEPVGNGHLQAPGARLVGGQLEVGGGWGGGVEDAQQPPLGALCQHSPPGKQEGASRDGHLLSSWCPQWGPVHPRGPLTLTLSLAGRC</sequence>
<feature type="compositionally biased region" description="Basic and acidic residues" evidence="1">
    <location>
        <begin position="314"/>
        <end position="330"/>
    </location>
</feature>
<evidence type="ECO:0000256" key="1">
    <source>
        <dbReference type="SAM" id="MobiDB-lite"/>
    </source>
</evidence>
<feature type="region of interest" description="Disordered" evidence="1">
    <location>
        <begin position="277"/>
        <end position="330"/>
    </location>
</feature>
<evidence type="ECO:0000313" key="3">
    <source>
        <dbReference type="Proteomes" id="UP000527355"/>
    </source>
</evidence>
<feature type="region of interest" description="Disordered" evidence="1">
    <location>
        <begin position="59"/>
        <end position="85"/>
    </location>
</feature>
<feature type="region of interest" description="Disordered" evidence="1">
    <location>
        <begin position="198"/>
        <end position="251"/>
    </location>
</feature>
<feature type="compositionally biased region" description="Basic and acidic residues" evidence="1">
    <location>
        <begin position="277"/>
        <end position="300"/>
    </location>
</feature>
<dbReference type="Proteomes" id="UP000527355">
    <property type="component" value="Unassembled WGS sequence"/>
</dbReference>
<reference evidence="2 3" key="1">
    <citation type="journal article" date="2020" name="Nature">
        <title>Six reference-quality genomes reveal evolution of bat adaptations.</title>
        <authorList>
            <person name="Jebb D."/>
            <person name="Huang Z."/>
            <person name="Pippel M."/>
            <person name="Hughes G.M."/>
            <person name="Lavrichenko K."/>
            <person name="Devanna P."/>
            <person name="Winkler S."/>
            <person name="Jermiin L.S."/>
            <person name="Skirmuntt E.C."/>
            <person name="Katzourakis A."/>
            <person name="Burkitt-Gray L."/>
            <person name="Ray D.A."/>
            <person name="Sullivan K.A.M."/>
            <person name="Roscito J.G."/>
            <person name="Kirilenko B.M."/>
            <person name="Davalos L.M."/>
            <person name="Corthals A.P."/>
            <person name="Power M.L."/>
            <person name="Jones G."/>
            <person name="Ransome R.D."/>
            <person name="Dechmann D.K.N."/>
            <person name="Locatelli A.G."/>
            <person name="Puechmaille S.J."/>
            <person name="Fedrigo O."/>
            <person name="Jarvis E.D."/>
            <person name="Hiller M."/>
            <person name="Vernes S.C."/>
            <person name="Myers E.W."/>
            <person name="Teeling E.C."/>
        </authorList>
    </citation>
    <scope>NUCLEOTIDE SEQUENCE [LARGE SCALE GENOMIC DNA]</scope>
    <source>
        <strain evidence="2">MMyoMyo1</strain>
        <tissue evidence="2">Flight muscle</tissue>
    </source>
</reference>
<evidence type="ECO:0000313" key="2">
    <source>
        <dbReference type="EMBL" id="KAF6271116.1"/>
    </source>
</evidence>
<gene>
    <name evidence="2" type="ORF">mMyoMyo1_010898</name>
</gene>
<proteinExistence type="predicted"/>
<organism evidence="2 3">
    <name type="scientific">Myotis myotis</name>
    <name type="common">Greater mouse-eared bat</name>
    <name type="synonym">Vespertilio myotis</name>
    <dbReference type="NCBI Taxonomy" id="51298"/>
    <lineage>
        <taxon>Eukaryota</taxon>
        <taxon>Metazoa</taxon>
        <taxon>Chordata</taxon>
        <taxon>Craniata</taxon>
        <taxon>Vertebrata</taxon>
        <taxon>Euteleostomi</taxon>
        <taxon>Mammalia</taxon>
        <taxon>Eutheria</taxon>
        <taxon>Laurasiatheria</taxon>
        <taxon>Chiroptera</taxon>
        <taxon>Yangochiroptera</taxon>
        <taxon>Vespertilionidae</taxon>
        <taxon>Myotis</taxon>
    </lineage>
</organism>